<keyword evidence="3" id="KW-0560">Oxidoreductase</keyword>
<dbReference type="EMBL" id="CP047045">
    <property type="protein sequence ID" value="QGZ95880.1"/>
    <property type="molecule type" value="Genomic_DNA"/>
</dbReference>
<dbReference type="PANTHER" id="PTHR19353">
    <property type="entry name" value="FATTY ACID DESATURASE 2"/>
    <property type="match status" value="1"/>
</dbReference>
<feature type="transmembrane region" description="Helical" evidence="1">
    <location>
        <begin position="40"/>
        <end position="60"/>
    </location>
</feature>
<dbReference type="KEGG" id="tsv:DSM104635_02735"/>
<feature type="domain" description="Fatty acid desaturase" evidence="2">
    <location>
        <begin position="66"/>
        <end position="309"/>
    </location>
</feature>
<name>A0A6I6MKU8_9CAUL</name>
<dbReference type="Proteomes" id="UP000431269">
    <property type="component" value="Chromosome"/>
</dbReference>
<dbReference type="InterPro" id="IPR005804">
    <property type="entry name" value="FA_desaturase_dom"/>
</dbReference>
<reference evidence="4" key="1">
    <citation type="submission" date="2019-12" db="EMBL/GenBank/DDBJ databases">
        <title>Complete genome of Terracaulis silvestris 0127_4.</title>
        <authorList>
            <person name="Vieira S."/>
            <person name="Riedel T."/>
            <person name="Sproer C."/>
            <person name="Pascual J."/>
            <person name="Boedeker C."/>
            <person name="Overmann J."/>
        </authorList>
    </citation>
    <scope>NUCLEOTIDE SEQUENCE [LARGE SCALE GENOMIC DNA]</scope>
    <source>
        <strain evidence="4">0127_4</strain>
    </source>
</reference>
<dbReference type="CDD" id="cd03507">
    <property type="entry name" value="Delta12-FADS-like"/>
    <property type="match status" value="1"/>
</dbReference>
<keyword evidence="1" id="KW-1133">Transmembrane helix</keyword>
<dbReference type="GO" id="GO:0016717">
    <property type="term" value="F:oxidoreductase activity, acting on paired donors, with oxidation of a pair of donors resulting in the reduction of molecular oxygen to two molecules of water"/>
    <property type="evidence" value="ECO:0007669"/>
    <property type="project" value="TreeGrafter"/>
</dbReference>
<dbReference type="AlphaFoldDB" id="A0A6I6MKU8"/>
<feature type="transmembrane region" description="Helical" evidence="1">
    <location>
        <begin position="197"/>
        <end position="217"/>
    </location>
</feature>
<keyword evidence="1" id="KW-0472">Membrane</keyword>
<dbReference type="EC" id="1.14.19.-" evidence="3"/>
<keyword evidence="1" id="KW-0812">Transmembrane</keyword>
<dbReference type="PANTHER" id="PTHR19353:SF73">
    <property type="entry name" value="FATTY ACID DESATURASE"/>
    <property type="match status" value="1"/>
</dbReference>
<evidence type="ECO:0000259" key="2">
    <source>
        <dbReference type="Pfam" id="PF00487"/>
    </source>
</evidence>
<organism evidence="3 4">
    <name type="scientific">Terricaulis silvestris</name>
    <dbReference type="NCBI Taxonomy" id="2686094"/>
    <lineage>
        <taxon>Bacteria</taxon>
        <taxon>Pseudomonadati</taxon>
        <taxon>Pseudomonadota</taxon>
        <taxon>Alphaproteobacteria</taxon>
        <taxon>Caulobacterales</taxon>
        <taxon>Caulobacteraceae</taxon>
        <taxon>Terricaulis</taxon>
    </lineage>
</organism>
<sequence length="356" mass="40169">MATAHAELAGEITPLTDTPETRSWRQVFAAYQRPSMSRSIIELVLTAAPLVLLWSCAWVAASFGLWWLALLLAAPAAGFLVRLFMIQHDCGHRAYFKNPALNDWTGRVIGVLTLTPYDCWRRSHAIHHATSGNLDRRGIGEVATLTVEEYRALGPWKRFGYRLYRHPSVIFGIGPAFLFLLQHRLPTGQMREGWRPWLSALGTNAAIAGLVGLAIALGGWKALLLVHLPTLLLAASIGVWLFYVQHQFEHTHWARQADWNPTEAALLGSSYYELPAPLRWITANIGVHHVHHVSSRIPFYRLPSVLRDHPELKTVSKLTLLESVRSTGLSLWDEAEERLISFAEYRRAEKLRSQRA</sequence>
<dbReference type="GO" id="GO:0006629">
    <property type="term" value="P:lipid metabolic process"/>
    <property type="evidence" value="ECO:0007669"/>
    <property type="project" value="InterPro"/>
</dbReference>
<proteinExistence type="predicted"/>
<protein>
    <submittedName>
        <fullName evidence="3">Fatty acid desaturase</fullName>
        <ecNumber evidence="3">1.14.19.-</ecNumber>
    </submittedName>
</protein>
<dbReference type="Pfam" id="PF00487">
    <property type="entry name" value="FA_desaturase"/>
    <property type="match status" value="1"/>
</dbReference>
<dbReference type="RefSeq" id="WP_158766705.1">
    <property type="nucleotide sequence ID" value="NZ_CP047045.1"/>
</dbReference>
<feature type="transmembrane region" description="Helical" evidence="1">
    <location>
        <begin position="224"/>
        <end position="243"/>
    </location>
</feature>
<keyword evidence="4" id="KW-1185">Reference proteome</keyword>
<evidence type="ECO:0000313" key="4">
    <source>
        <dbReference type="Proteomes" id="UP000431269"/>
    </source>
</evidence>
<dbReference type="GO" id="GO:0016020">
    <property type="term" value="C:membrane"/>
    <property type="evidence" value="ECO:0007669"/>
    <property type="project" value="TreeGrafter"/>
</dbReference>
<gene>
    <name evidence="3" type="primary">des</name>
    <name evidence="3" type="ORF">DSM104635_02735</name>
</gene>
<evidence type="ECO:0000313" key="3">
    <source>
        <dbReference type="EMBL" id="QGZ95880.1"/>
    </source>
</evidence>
<feature type="transmembrane region" description="Helical" evidence="1">
    <location>
        <begin position="66"/>
        <end position="85"/>
    </location>
</feature>
<evidence type="ECO:0000256" key="1">
    <source>
        <dbReference type="SAM" id="Phobius"/>
    </source>
</evidence>
<accession>A0A6I6MKU8</accession>
<dbReference type="InterPro" id="IPR012171">
    <property type="entry name" value="Fatty_acid_desaturase"/>
</dbReference>